<name>A0ABV7ZK92_9CORY</name>
<dbReference type="PROSITE" id="PS00092">
    <property type="entry name" value="N6_MTASE"/>
    <property type="match status" value="1"/>
</dbReference>
<dbReference type="RefSeq" id="WP_048742893.1">
    <property type="nucleotide sequence ID" value="NZ_CP047211.1"/>
</dbReference>
<sequence>MLSGVAEALAAAGCPSPQADAEQLMMHVSGRSRTDLVLSRRDPVGPGDPLLADLPALVDRRVAREPLQHILGTAPMGRLELAVGPGVFVPRPETELLAEWCIGFLGKTPLDDAPERREADGAGKPGPVVVDLCTGSGALALAIADAVPAASVTGVELDPAALEWARRNAAACRELWAGERAPRTGGVRVIAGDVTDPALVADGGALADLRGRVDLVVSNPPYVPLAADVGPEVRHDPHHAVFGGDDGLDVIRPMMNNVLALLKPGGAVAIEHDDDSGADMTELFAGTGILRDIGVHRDLAGRDRFTVARRGAAERRPHEQSDRHSHEGTDQAT</sequence>
<dbReference type="EC" id="2.1.1.297" evidence="1"/>
<dbReference type="InterPro" id="IPR040758">
    <property type="entry name" value="PrmC_N"/>
</dbReference>
<dbReference type="InterPro" id="IPR002052">
    <property type="entry name" value="DNA_methylase_N6_adenine_CS"/>
</dbReference>
<feature type="domain" description="Methyltransferase" evidence="3">
    <location>
        <begin position="129"/>
        <end position="171"/>
    </location>
</feature>
<dbReference type="Pfam" id="PF17827">
    <property type="entry name" value="PrmC_N"/>
    <property type="match status" value="1"/>
</dbReference>
<dbReference type="InterPro" id="IPR029063">
    <property type="entry name" value="SAM-dependent_MTases_sf"/>
</dbReference>
<evidence type="ECO:0000313" key="5">
    <source>
        <dbReference type="EMBL" id="MFC3848605.1"/>
    </source>
</evidence>
<dbReference type="PANTHER" id="PTHR18895:SF74">
    <property type="entry name" value="MTRF1L RELEASE FACTOR GLUTAMINE METHYLTRANSFERASE"/>
    <property type="match status" value="1"/>
</dbReference>
<keyword evidence="1" id="KW-0949">S-adenosyl-L-methionine</keyword>
<evidence type="ECO:0000313" key="6">
    <source>
        <dbReference type="Proteomes" id="UP001595751"/>
    </source>
</evidence>
<dbReference type="EMBL" id="JBHRZN010000001">
    <property type="protein sequence ID" value="MFC3848605.1"/>
    <property type="molecule type" value="Genomic_DNA"/>
</dbReference>
<keyword evidence="1 5" id="KW-0808">Transferase</keyword>
<comment type="caution">
    <text evidence="1">Lacks conserved residue(s) required for the propagation of feature annotation.</text>
</comment>
<accession>A0ABV7ZK92</accession>
<dbReference type="InterPro" id="IPR041698">
    <property type="entry name" value="Methyltransf_25"/>
</dbReference>
<comment type="function">
    <text evidence="1">Methylates the class 1 translation termination release factors RF1/PrfA and RF2/PrfB on the glutamine residue of the universally conserved GGQ motif.</text>
</comment>
<dbReference type="NCBIfam" id="TIGR03534">
    <property type="entry name" value="RF_mod_PrmC"/>
    <property type="match status" value="1"/>
</dbReference>
<feature type="domain" description="Release factor glutamine methyltransferase N-terminal" evidence="4">
    <location>
        <begin position="3"/>
        <end position="72"/>
    </location>
</feature>
<dbReference type="SUPFAM" id="SSF53335">
    <property type="entry name" value="S-adenosyl-L-methionine-dependent methyltransferases"/>
    <property type="match status" value="1"/>
</dbReference>
<feature type="binding site" evidence="1">
    <location>
        <begin position="219"/>
        <end position="222"/>
    </location>
    <ligand>
        <name>substrate</name>
    </ligand>
</feature>
<dbReference type="HAMAP" id="MF_02126">
    <property type="entry name" value="RF_methyltr_PrmC"/>
    <property type="match status" value="1"/>
</dbReference>
<protein>
    <recommendedName>
        <fullName evidence="1">Release factor glutamine methyltransferase</fullName>
        <shortName evidence="1">RF MTase</shortName>
        <ecNumber evidence="1">2.1.1.297</ecNumber>
    </recommendedName>
    <alternativeName>
        <fullName evidence="1">N5-glutamine methyltransferase PrmC</fullName>
    </alternativeName>
    <alternativeName>
        <fullName evidence="1">Protein-(glutamine-N5) MTase PrmC</fullName>
    </alternativeName>
    <alternativeName>
        <fullName evidence="1">Protein-glutamine N-methyltransferase PrmC</fullName>
    </alternativeName>
</protein>
<dbReference type="GO" id="GO:0032259">
    <property type="term" value="P:methylation"/>
    <property type="evidence" value="ECO:0007669"/>
    <property type="project" value="UniProtKB-KW"/>
</dbReference>
<keyword evidence="1 5" id="KW-0489">Methyltransferase</keyword>
<comment type="caution">
    <text evidence="5">The sequence shown here is derived from an EMBL/GenBank/DDBJ whole genome shotgun (WGS) entry which is preliminary data.</text>
</comment>
<dbReference type="CDD" id="cd02440">
    <property type="entry name" value="AdoMet_MTases"/>
    <property type="match status" value="1"/>
</dbReference>
<dbReference type="Gene3D" id="1.10.8.10">
    <property type="entry name" value="DNA helicase RuvA subunit, C-terminal domain"/>
    <property type="match status" value="1"/>
</dbReference>
<dbReference type="PANTHER" id="PTHR18895">
    <property type="entry name" value="HEMK METHYLTRANSFERASE"/>
    <property type="match status" value="1"/>
</dbReference>
<dbReference type="InterPro" id="IPR019874">
    <property type="entry name" value="RF_methyltr_PrmC"/>
</dbReference>
<comment type="similarity">
    <text evidence="1">Belongs to the protein N5-glutamine methyltransferase family. PrmC subfamily.</text>
</comment>
<dbReference type="Gene3D" id="3.40.50.150">
    <property type="entry name" value="Vaccinia Virus protein VP39"/>
    <property type="match status" value="1"/>
</dbReference>
<evidence type="ECO:0000259" key="4">
    <source>
        <dbReference type="Pfam" id="PF17827"/>
    </source>
</evidence>
<proteinExistence type="inferred from homology"/>
<feature type="binding site" evidence="1">
    <location>
        <position position="156"/>
    </location>
    <ligand>
        <name>S-adenosyl-L-methionine</name>
        <dbReference type="ChEBI" id="CHEBI:59789"/>
    </ligand>
</feature>
<dbReference type="InterPro" id="IPR050320">
    <property type="entry name" value="N5-glutamine_MTase"/>
</dbReference>
<evidence type="ECO:0000256" key="2">
    <source>
        <dbReference type="SAM" id="MobiDB-lite"/>
    </source>
</evidence>
<evidence type="ECO:0000256" key="1">
    <source>
        <dbReference type="HAMAP-Rule" id="MF_02126"/>
    </source>
</evidence>
<gene>
    <name evidence="1 5" type="primary">prmC</name>
    <name evidence="5" type="ORF">ACFORJ_00270</name>
</gene>
<keyword evidence="6" id="KW-1185">Reference proteome</keyword>
<dbReference type="Pfam" id="PF13649">
    <property type="entry name" value="Methyltransf_25"/>
    <property type="match status" value="1"/>
</dbReference>
<dbReference type="Proteomes" id="UP001595751">
    <property type="component" value="Unassembled WGS sequence"/>
</dbReference>
<organism evidence="5 6">
    <name type="scientific">Corynebacterium hansenii</name>
    <dbReference type="NCBI Taxonomy" id="394964"/>
    <lineage>
        <taxon>Bacteria</taxon>
        <taxon>Bacillati</taxon>
        <taxon>Actinomycetota</taxon>
        <taxon>Actinomycetes</taxon>
        <taxon>Mycobacteriales</taxon>
        <taxon>Corynebacteriaceae</taxon>
        <taxon>Corynebacterium</taxon>
    </lineage>
</organism>
<comment type="catalytic activity">
    <reaction evidence="1">
        <text>L-glutaminyl-[peptide chain release factor] + S-adenosyl-L-methionine = N(5)-methyl-L-glutaminyl-[peptide chain release factor] + S-adenosyl-L-homocysteine + H(+)</text>
        <dbReference type="Rhea" id="RHEA:42896"/>
        <dbReference type="Rhea" id="RHEA-COMP:10271"/>
        <dbReference type="Rhea" id="RHEA-COMP:10272"/>
        <dbReference type="ChEBI" id="CHEBI:15378"/>
        <dbReference type="ChEBI" id="CHEBI:30011"/>
        <dbReference type="ChEBI" id="CHEBI:57856"/>
        <dbReference type="ChEBI" id="CHEBI:59789"/>
        <dbReference type="ChEBI" id="CHEBI:61891"/>
        <dbReference type="EC" id="2.1.1.297"/>
    </reaction>
</comment>
<feature type="binding site" evidence="1">
    <location>
        <position position="219"/>
    </location>
    <ligand>
        <name>S-adenosyl-L-methionine</name>
        <dbReference type="ChEBI" id="CHEBI:59789"/>
    </ligand>
</feature>
<evidence type="ECO:0000259" key="3">
    <source>
        <dbReference type="Pfam" id="PF13649"/>
    </source>
</evidence>
<feature type="region of interest" description="Disordered" evidence="2">
    <location>
        <begin position="308"/>
        <end position="333"/>
    </location>
</feature>
<reference evidence="6" key="1">
    <citation type="journal article" date="2019" name="Int. J. Syst. Evol. Microbiol.">
        <title>The Global Catalogue of Microorganisms (GCM) 10K type strain sequencing project: providing services to taxonomists for standard genome sequencing and annotation.</title>
        <authorList>
            <consortium name="The Broad Institute Genomics Platform"/>
            <consortium name="The Broad Institute Genome Sequencing Center for Infectious Disease"/>
            <person name="Wu L."/>
            <person name="Ma J."/>
        </authorList>
    </citation>
    <scope>NUCLEOTIDE SEQUENCE [LARGE SCALE GENOMIC DNA]</scope>
    <source>
        <strain evidence="6">CCUG 53252</strain>
    </source>
</reference>
<dbReference type="GO" id="GO:0102559">
    <property type="term" value="F:peptide chain release factor N(5)-glutamine methyltransferase activity"/>
    <property type="evidence" value="ECO:0007669"/>
    <property type="project" value="UniProtKB-EC"/>
</dbReference>